<name>A0A0F9MJQ2_9ZZZZ</name>
<accession>A0A0F9MJQ2</accession>
<sequence length="108" mass="11770">MSYKEIGGSSDSTPLEGMLLCGSEVGTEVEGIYKGFKMVPGHKGKGKQKCHTFDQSNGEPLAVLGFGLMDHILNNVEKGSQTRITYLGKVGDYHKCKVEVDDEQESPF</sequence>
<proteinExistence type="predicted"/>
<dbReference type="AlphaFoldDB" id="A0A0F9MJQ2"/>
<gene>
    <name evidence="1" type="ORF">LCGC14_1374160</name>
</gene>
<protein>
    <submittedName>
        <fullName evidence="1">Uncharacterized protein</fullName>
    </submittedName>
</protein>
<comment type="caution">
    <text evidence="1">The sequence shown here is derived from an EMBL/GenBank/DDBJ whole genome shotgun (WGS) entry which is preliminary data.</text>
</comment>
<reference evidence="1" key="1">
    <citation type="journal article" date="2015" name="Nature">
        <title>Complex archaea that bridge the gap between prokaryotes and eukaryotes.</title>
        <authorList>
            <person name="Spang A."/>
            <person name="Saw J.H."/>
            <person name="Jorgensen S.L."/>
            <person name="Zaremba-Niedzwiedzka K."/>
            <person name="Martijn J."/>
            <person name="Lind A.E."/>
            <person name="van Eijk R."/>
            <person name="Schleper C."/>
            <person name="Guy L."/>
            <person name="Ettema T.J."/>
        </authorList>
    </citation>
    <scope>NUCLEOTIDE SEQUENCE</scope>
</reference>
<dbReference type="EMBL" id="LAZR01008708">
    <property type="protein sequence ID" value="KKM77025.1"/>
    <property type="molecule type" value="Genomic_DNA"/>
</dbReference>
<organism evidence="1">
    <name type="scientific">marine sediment metagenome</name>
    <dbReference type="NCBI Taxonomy" id="412755"/>
    <lineage>
        <taxon>unclassified sequences</taxon>
        <taxon>metagenomes</taxon>
        <taxon>ecological metagenomes</taxon>
    </lineage>
</organism>
<evidence type="ECO:0000313" key="1">
    <source>
        <dbReference type="EMBL" id="KKM77025.1"/>
    </source>
</evidence>